<evidence type="ECO:0000313" key="4">
    <source>
        <dbReference type="Proteomes" id="UP000007148"/>
    </source>
</evidence>
<accession>G4TSM1</accession>
<dbReference type="GO" id="GO:0016787">
    <property type="term" value="F:hydrolase activity"/>
    <property type="evidence" value="ECO:0007669"/>
    <property type="project" value="UniProtKB-KW"/>
</dbReference>
<evidence type="ECO:0000259" key="2">
    <source>
        <dbReference type="Pfam" id="PF07859"/>
    </source>
</evidence>
<evidence type="ECO:0000256" key="1">
    <source>
        <dbReference type="ARBA" id="ARBA00022801"/>
    </source>
</evidence>
<dbReference type="EMBL" id="CAFZ01000301">
    <property type="protein sequence ID" value="CCA74314.1"/>
    <property type="molecule type" value="Genomic_DNA"/>
</dbReference>
<dbReference type="PANTHER" id="PTHR48081:SF8">
    <property type="entry name" value="ALPHA_BETA HYDROLASE FOLD-3 DOMAIN-CONTAINING PROTEIN-RELATED"/>
    <property type="match status" value="1"/>
</dbReference>
<dbReference type="InterPro" id="IPR013094">
    <property type="entry name" value="AB_hydrolase_3"/>
</dbReference>
<dbReference type="SUPFAM" id="SSF53474">
    <property type="entry name" value="alpha/beta-Hydrolases"/>
    <property type="match status" value="1"/>
</dbReference>
<keyword evidence="1" id="KW-0378">Hydrolase</keyword>
<dbReference type="Gene3D" id="3.40.50.1820">
    <property type="entry name" value="alpha/beta hydrolase"/>
    <property type="match status" value="1"/>
</dbReference>
<sequence length="367" mass="40942">MSIADANHSSSHWAYYRLLIPIKLMRFGTKYGEVLGRAVGELPPLAVPIHTFTVKSTSSDRRIKVNVHKNTAALNRPEVPTAVHLNWHGSGWILPGLGTDSEFIRQVLAHPTLVDQPLTILDCDYAKSPEYPCPADGEDARDVYNYVLSHPDLYDASKITIGGFSAGGSIALGLAVELGTEARMRALSEGRKENDFVHPIKGVFSVYPVATWEGPRDVVKVPKWLKKTLPGMVLPLWFSKYITNAHLFPPRRNTGLSWDEERKRKEELAARPTVSTLNAETVDFPNVVEIWTAEYDTLMRAAEELRVKLQTERPDAKISGRKVENVGHGWDQMVKRGQLGYTERDEAYESGARMIALAIGANTERSL</sequence>
<feature type="domain" description="Alpha/beta hydrolase fold-3" evidence="2">
    <location>
        <begin position="86"/>
        <end position="330"/>
    </location>
</feature>
<dbReference type="HOGENOM" id="CLU_012494_3_0_1"/>
<dbReference type="InterPro" id="IPR029058">
    <property type="entry name" value="AB_hydrolase_fold"/>
</dbReference>
<dbReference type="Proteomes" id="UP000007148">
    <property type="component" value="Unassembled WGS sequence"/>
</dbReference>
<reference evidence="3 4" key="1">
    <citation type="journal article" date="2011" name="PLoS Pathog.">
        <title>Endophytic Life Strategies Decoded by Genome and Transcriptome Analyses of the Mutualistic Root Symbiont Piriformospora indica.</title>
        <authorList>
            <person name="Zuccaro A."/>
            <person name="Lahrmann U."/>
            <person name="Guldener U."/>
            <person name="Langen G."/>
            <person name="Pfiffi S."/>
            <person name="Biedenkopf D."/>
            <person name="Wong P."/>
            <person name="Samans B."/>
            <person name="Grimm C."/>
            <person name="Basiewicz M."/>
            <person name="Murat C."/>
            <person name="Martin F."/>
            <person name="Kogel K.H."/>
        </authorList>
    </citation>
    <scope>NUCLEOTIDE SEQUENCE [LARGE SCALE GENOMIC DNA]</scope>
    <source>
        <strain evidence="3 4">DSM 11827</strain>
    </source>
</reference>
<dbReference type="Pfam" id="PF07859">
    <property type="entry name" value="Abhydrolase_3"/>
    <property type="match status" value="1"/>
</dbReference>
<dbReference type="InParanoid" id="G4TSM1"/>
<dbReference type="PANTHER" id="PTHR48081">
    <property type="entry name" value="AB HYDROLASE SUPERFAMILY PROTEIN C4A8.06C"/>
    <property type="match status" value="1"/>
</dbReference>
<comment type="caution">
    <text evidence="3">The sequence shown here is derived from an EMBL/GenBank/DDBJ whole genome shotgun (WGS) entry which is preliminary data.</text>
</comment>
<dbReference type="InterPro" id="IPR050300">
    <property type="entry name" value="GDXG_lipolytic_enzyme"/>
</dbReference>
<proteinExistence type="predicted"/>
<dbReference type="eggNOG" id="ENOG502SE29">
    <property type="taxonomic scope" value="Eukaryota"/>
</dbReference>
<dbReference type="STRING" id="1109443.G4TSM1"/>
<gene>
    <name evidence="3" type="ORF">PIIN_08267</name>
</gene>
<keyword evidence="4" id="KW-1185">Reference proteome</keyword>
<dbReference type="OrthoDB" id="408631at2759"/>
<evidence type="ECO:0000313" key="3">
    <source>
        <dbReference type="EMBL" id="CCA74314.1"/>
    </source>
</evidence>
<name>G4TSM1_SERID</name>
<dbReference type="AlphaFoldDB" id="G4TSM1"/>
<protein>
    <recommendedName>
        <fullName evidence="2">Alpha/beta hydrolase fold-3 domain-containing protein</fullName>
    </recommendedName>
</protein>
<organism evidence="3 4">
    <name type="scientific">Serendipita indica (strain DSM 11827)</name>
    <name type="common">Root endophyte fungus</name>
    <name type="synonym">Piriformospora indica</name>
    <dbReference type="NCBI Taxonomy" id="1109443"/>
    <lineage>
        <taxon>Eukaryota</taxon>
        <taxon>Fungi</taxon>
        <taxon>Dikarya</taxon>
        <taxon>Basidiomycota</taxon>
        <taxon>Agaricomycotina</taxon>
        <taxon>Agaricomycetes</taxon>
        <taxon>Sebacinales</taxon>
        <taxon>Serendipitaceae</taxon>
        <taxon>Serendipita</taxon>
    </lineage>
</organism>